<sequence>MLLIGEYRKMKRTRPTVSARKRKADQTSTSKVGEVGGRGRRQRQKKVVRKVGEEKNRPEVEQQVEEDAIEAEEDARPDAQAEEDEARPDGQAEDEARADAEMKEEARTDAHTEAIEPEAERHEEEAQTEVSVVHRGRGRGRGRGRQQRQRHDEVPIGPEDLSLLKDFRNHVAAGIWNGREQQLLKIYNHSRYLKIWELPTTNRRFMDRVTASGLLPLAQITYKYYNNVLVSAFVERWHPKTNSFHFGFREMTITLEDVLYLIGLPVEGLAVHAKVHSKEDCVALVHRCLGVIVAEASDAVSCGGVELHWLKNTFMNVGDDAMDERVDYCARAFLLYLLGNTLFVDKTGIRVNVSYLALLSDLGQVMTYAWGVGALGFLNRQIGQASRSHVKQMDGYTTLLEAWIQEHFPMFQHAMNANYIEELPRTARWQSRREAKSATIVHYHEMLDDVQASQVVFDSYRERRQVVAYIALYTGCICCMVVVEPYLQDRVLRQFGLGQLVPGPPLAPLRGTRGSTSATYSVVYQYTYALWQNWRDHMLHEDKRVSVTPGIPWESHQDYLPWFRKVSHLKVARGREDGHITESAEERTVAALVLLDNCLSETHISPFEMKNTLREVQRILRGQDATHPSTPLARVLFSLGTLGATNSLDT</sequence>
<dbReference type="Proteomes" id="UP001062846">
    <property type="component" value="Chromosome 6"/>
</dbReference>
<name>A0ACC0NDZ7_RHOML</name>
<keyword evidence="2" id="KW-1185">Reference proteome</keyword>
<evidence type="ECO:0000313" key="1">
    <source>
        <dbReference type="EMBL" id="KAI8550857.1"/>
    </source>
</evidence>
<comment type="caution">
    <text evidence="1">The sequence shown here is derived from an EMBL/GenBank/DDBJ whole genome shotgun (WGS) entry which is preliminary data.</text>
</comment>
<gene>
    <name evidence="1" type="ORF">RHMOL_Rhmol06G0139900</name>
</gene>
<proteinExistence type="predicted"/>
<organism evidence="1 2">
    <name type="scientific">Rhododendron molle</name>
    <name type="common">Chinese azalea</name>
    <name type="synonym">Azalea mollis</name>
    <dbReference type="NCBI Taxonomy" id="49168"/>
    <lineage>
        <taxon>Eukaryota</taxon>
        <taxon>Viridiplantae</taxon>
        <taxon>Streptophyta</taxon>
        <taxon>Embryophyta</taxon>
        <taxon>Tracheophyta</taxon>
        <taxon>Spermatophyta</taxon>
        <taxon>Magnoliopsida</taxon>
        <taxon>eudicotyledons</taxon>
        <taxon>Gunneridae</taxon>
        <taxon>Pentapetalae</taxon>
        <taxon>asterids</taxon>
        <taxon>Ericales</taxon>
        <taxon>Ericaceae</taxon>
        <taxon>Ericoideae</taxon>
        <taxon>Rhodoreae</taxon>
        <taxon>Rhododendron</taxon>
    </lineage>
</organism>
<reference evidence="1" key="1">
    <citation type="submission" date="2022-02" db="EMBL/GenBank/DDBJ databases">
        <title>Plant Genome Project.</title>
        <authorList>
            <person name="Zhang R.-G."/>
        </authorList>
    </citation>
    <scope>NUCLEOTIDE SEQUENCE</scope>
    <source>
        <strain evidence="1">AT1</strain>
    </source>
</reference>
<accession>A0ACC0NDZ7</accession>
<dbReference type="EMBL" id="CM046393">
    <property type="protein sequence ID" value="KAI8550857.1"/>
    <property type="molecule type" value="Genomic_DNA"/>
</dbReference>
<evidence type="ECO:0000313" key="2">
    <source>
        <dbReference type="Proteomes" id="UP001062846"/>
    </source>
</evidence>
<protein>
    <submittedName>
        <fullName evidence="1">Uncharacterized protein</fullName>
    </submittedName>
</protein>